<dbReference type="SUPFAM" id="SSF54236">
    <property type="entry name" value="Ubiquitin-like"/>
    <property type="match status" value="1"/>
</dbReference>
<dbReference type="GO" id="GO:0007165">
    <property type="term" value="P:signal transduction"/>
    <property type="evidence" value="ECO:0007669"/>
    <property type="project" value="InterPro"/>
</dbReference>
<dbReference type="SMART" id="SM00555">
    <property type="entry name" value="GIT"/>
    <property type="match status" value="2"/>
</dbReference>
<dbReference type="Proteomes" id="UP000254866">
    <property type="component" value="Unassembled WGS sequence"/>
</dbReference>
<dbReference type="InterPro" id="IPR029498">
    <property type="entry name" value="HeLo_dom"/>
</dbReference>
<gene>
    <name evidence="3" type="ORF">BP5553_02698</name>
</gene>
<dbReference type="Gene3D" id="3.10.20.90">
    <property type="entry name" value="Phosphatidylinositol 3-kinase Catalytic Subunit, Chain A, domain 1"/>
    <property type="match status" value="1"/>
</dbReference>
<reference evidence="3 4" key="1">
    <citation type="journal article" date="2018" name="IMA Fungus">
        <title>IMA Genome-F 9: Draft genome sequence of Annulohypoxylon stygium, Aspergillus mulundensis, Berkeleyomyces basicola (syn. Thielaviopsis basicola), Ceratocystis smalleyi, two Cercospora beticola strains, Coleophoma cylindrospora, Fusarium fracticaudum, Phialophora cf. hyalina, and Morchella septimelata.</title>
        <authorList>
            <person name="Wingfield B.D."/>
            <person name="Bills G.F."/>
            <person name="Dong Y."/>
            <person name="Huang W."/>
            <person name="Nel W.J."/>
            <person name="Swalarsk-Parry B.S."/>
            <person name="Vaghefi N."/>
            <person name="Wilken P.M."/>
            <person name="An Z."/>
            <person name="de Beer Z.W."/>
            <person name="De Vos L."/>
            <person name="Chen L."/>
            <person name="Duong T.A."/>
            <person name="Gao Y."/>
            <person name="Hammerbacher A."/>
            <person name="Kikkert J.R."/>
            <person name="Li Y."/>
            <person name="Li H."/>
            <person name="Li K."/>
            <person name="Li Q."/>
            <person name="Liu X."/>
            <person name="Ma X."/>
            <person name="Naidoo K."/>
            <person name="Pethybridge S.J."/>
            <person name="Sun J."/>
            <person name="Steenkamp E.T."/>
            <person name="van der Nest M.A."/>
            <person name="van Wyk S."/>
            <person name="Wingfield M.J."/>
            <person name="Xiong C."/>
            <person name="Yue Q."/>
            <person name="Zhang X."/>
        </authorList>
    </citation>
    <scope>NUCLEOTIDE SEQUENCE [LARGE SCALE GENOMIC DNA]</scope>
    <source>
        <strain evidence="3 4">BP 5553</strain>
    </source>
</reference>
<dbReference type="InterPro" id="IPR038305">
    <property type="entry name" value="HeLo_sf"/>
</dbReference>
<dbReference type="InterPro" id="IPR029071">
    <property type="entry name" value="Ubiquitin-like_domsf"/>
</dbReference>
<evidence type="ECO:0000313" key="3">
    <source>
        <dbReference type="EMBL" id="RDL38358.1"/>
    </source>
</evidence>
<comment type="caution">
    <text evidence="3">The sequence shown here is derived from an EMBL/GenBank/DDBJ whole genome shotgun (WGS) entry which is preliminary data.</text>
</comment>
<dbReference type="OrthoDB" id="445896at2759"/>
<dbReference type="Gene3D" id="1.20.120.1020">
    <property type="entry name" value="Prion-inhibition and propagation, HeLo domain"/>
    <property type="match status" value="1"/>
</dbReference>
<dbReference type="PANTHER" id="PTHR21601:SF0">
    <property type="entry name" value="PROTEIN SPA2-RELATED"/>
    <property type="match status" value="1"/>
</dbReference>
<protein>
    <recommendedName>
        <fullName evidence="2">Ras-associating domain-containing protein</fullName>
    </recommendedName>
</protein>
<feature type="region of interest" description="Disordered" evidence="1">
    <location>
        <begin position="244"/>
        <end position="266"/>
    </location>
</feature>
<accession>A0A370TS86</accession>
<name>A0A370TS86_9HELO</name>
<dbReference type="Pfam" id="PF00788">
    <property type="entry name" value="RA"/>
    <property type="match status" value="1"/>
</dbReference>
<feature type="region of interest" description="Disordered" evidence="1">
    <location>
        <begin position="183"/>
        <end position="229"/>
    </location>
</feature>
<dbReference type="PANTHER" id="PTHR21601">
    <property type="entry name" value="SPA2 PROTEIN"/>
    <property type="match status" value="1"/>
</dbReference>
<dbReference type="InterPro" id="IPR000159">
    <property type="entry name" value="RA_dom"/>
</dbReference>
<dbReference type="PROSITE" id="PS50200">
    <property type="entry name" value="RA"/>
    <property type="match status" value="1"/>
</dbReference>
<feature type="domain" description="Ras-associating" evidence="2">
    <location>
        <begin position="468"/>
        <end position="540"/>
    </location>
</feature>
<dbReference type="Pfam" id="PF14479">
    <property type="entry name" value="HeLo"/>
    <property type="match status" value="1"/>
</dbReference>
<dbReference type="SMART" id="SM00314">
    <property type="entry name" value="RA"/>
    <property type="match status" value="1"/>
</dbReference>
<dbReference type="RefSeq" id="XP_031871014.1">
    <property type="nucleotide sequence ID" value="XM_032011321.1"/>
</dbReference>
<evidence type="ECO:0000313" key="4">
    <source>
        <dbReference type="Proteomes" id="UP000254866"/>
    </source>
</evidence>
<evidence type="ECO:0000256" key="1">
    <source>
        <dbReference type="SAM" id="MobiDB-lite"/>
    </source>
</evidence>
<keyword evidence="4" id="KW-1185">Reference proteome</keyword>
<dbReference type="CDD" id="cd01786">
    <property type="entry name" value="RA_STE50"/>
    <property type="match status" value="1"/>
</dbReference>
<proteinExistence type="predicted"/>
<evidence type="ECO:0000259" key="2">
    <source>
        <dbReference type="PROSITE" id="PS50200"/>
    </source>
</evidence>
<dbReference type="InterPro" id="IPR039892">
    <property type="entry name" value="Spa2/Sph1"/>
</dbReference>
<dbReference type="GeneID" id="43595547"/>
<feature type="compositionally biased region" description="Low complexity" evidence="1">
    <location>
        <begin position="185"/>
        <end position="200"/>
    </location>
</feature>
<organism evidence="3 4">
    <name type="scientific">Venustampulla echinocandica</name>
    <dbReference type="NCBI Taxonomy" id="2656787"/>
    <lineage>
        <taxon>Eukaryota</taxon>
        <taxon>Fungi</taxon>
        <taxon>Dikarya</taxon>
        <taxon>Ascomycota</taxon>
        <taxon>Pezizomycotina</taxon>
        <taxon>Leotiomycetes</taxon>
        <taxon>Helotiales</taxon>
        <taxon>Pleuroascaceae</taxon>
        <taxon>Venustampulla</taxon>
    </lineage>
</organism>
<dbReference type="EMBL" id="NPIC01000002">
    <property type="protein sequence ID" value="RDL38358.1"/>
    <property type="molecule type" value="Genomic_DNA"/>
</dbReference>
<dbReference type="AlphaFoldDB" id="A0A370TS86"/>
<dbReference type="InterPro" id="IPR013724">
    <property type="entry name" value="GIT_SHD"/>
</dbReference>
<dbReference type="Pfam" id="PF08518">
    <property type="entry name" value="GIT_SHD"/>
    <property type="match status" value="1"/>
</dbReference>
<sequence>MAASSVTSLVRESSNSLKSILTSQDFGSEYQLLCTELSLQLLRIRLWAESVGIHIDDPGRGDHGIFDRPEVKKPITRAVNSIAVILNEINILRRKYDLKPKKHASTGSIRNPSRFLQSYKSRDSLPSLPSFNHESHKPRSFLSLAKWAISDARKFQEKVRNLKGLIDSLEDISKSVALGQFPQIQQLDHTQPDQTQTQTDEIQESSDESPPPYASPARTRRRTNRPSQAAAAFQMTISRVFEEPEQGSDQHMETAINNPPGELPAEPVVRRSTSVYGPLSENLFSEHYTALKTYLTGIPAYAPRPSREKLFALSESQLQGLSTDIYDDLLRRQQYNESDDHLQEDPNFRPKRNQARARLATLRSLRFGHLVSDLVGEMERRVSDIHKQCEQPNNENLRAPGPLRRCQSEAQNRTMSTLSPIIVPSWGNFDDGVLPPTPLRVRKSFPTRPTNPEKPQANCSNPSAEFIKSFRVSMNSPTSEVLPVAMAKYGIQGRWQQYSLYIRCPDQDRCLGLDEKPLMVFKKLKKQGNKPVFMLKKREAKAPIFQRMSGGAFEV</sequence>